<dbReference type="EMBL" id="CP051464">
    <property type="protein sequence ID" value="QJC96931.1"/>
    <property type="molecule type" value="Genomic_DNA"/>
</dbReference>
<gene>
    <name evidence="2" type="primary">spoIVCA</name>
    <name evidence="2" type="ORF">HC660_24570</name>
</gene>
<dbReference type="Gene3D" id="3.40.50.1390">
    <property type="entry name" value="Resolvase, N-terminal catalytic domain"/>
    <property type="match status" value="1"/>
</dbReference>
<dbReference type="SUPFAM" id="SSF53041">
    <property type="entry name" value="Resolvase-like"/>
    <property type="match status" value="1"/>
</dbReference>
<dbReference type="InterPro" id="IPR006119">
    <property type="entry name" value="Resolv_N"/>
</dbReference>
<name>A0ABX6LYH0_BACMO</name>
<organism evidence="2 3">
    <name type="scientific">Bacillus mojavensis</name>
    <dbReference type="NCBI Taxonomy" id="72360"/>
    <lineage>
        <taxon>Bacteria</taxon>
        <taxon>Bacillati</taxon>
        <taxon>Bacillota</taxon>
        <taxon>Bacilli</taxon>
        <taxon>Bacillales</taxon>
        <taxon>Bacillaceae</taxon>
        <taxon>Bacillus</taxon>
    </lineage>
</organism>
<proteinExistence type="predicted"/>
<dbReference type="PROSITE" id="PS51736">
    <property type="entry name" value="RECOMBINASES_3"/>
    <property type="match status" value="1"/>
</dbReference>
<evidence type="ECO:0000313" key="3">
    <source>
        <dbReference type="Proteomes" id="UP000501048"/>
    </source>
</evidence>
<dbReference type="Proteomes" id="UP000501048">
    <property type="component" value="Chromosome"/>
</dbReference>
<sequence length="47" mass="5313">MLKYADEGFSGELLERPALNRLREDASEGLISQVICYGPDRLYGNDH</sequence>
<reference evidence="2 3" key="1">
    <citation type="submission" date="2020-04" db="EMBL/GenBank/DDBJ databases">
        <title>Plant growth promoting and environmental Bacillus: genomic and epigenetic comparison.</title>
        <authorList>
            <person name="Reva O.N."/>
            <person name="Lutz S."/>
            <person name="Ahrens C.H."/>
        </authorList>
    </citation>
    <scope>NUCLEOTIDE SEQUENCE [LARGE SCALE GENOMIC DNA]</scope>
    <source>
        <strain evidence="2 3">UCMB5075</strain>
    </source>
</reference>
<evidence type="ECO:0000313" key="2">
    <source>
        <dbReference type="EMBL" id="QJC96931.1"/>
    </source>
</evidence>
<evidence type="ECO:0000259" key="1">
    <source>
        <dbReference type="PROSITE" id="PS51736"/>
    </source>
</evidence>
<dbReference type="Pfam" id="PF00239">
    <property type="entry name" value="Resolvase"/>
    <property type="match status" value="1"/>
</dbReference>
<protein>
    <submittedName>
        <fullName evidence="2">Stage IV sporulation protein</fullName>
    </submittedName>
</protein>
<keyword evidence="3" id="KW-1185">Reference proteome</keyword>
<accession>A0ABX6LYH0</accession>
<dbReference type="InterPro" id="IPR036162">
    <property type="entry name" value="Resolvase-like_N_sf"/>
</dbReference>
<feature type="domain" description="Resolvase/invertase-type recombinase catalytic" evidence="1">
    <location>
        <begin position="1"/>
        <end position="47"/>
    </location>
</feature>